<evidence type="ECO:0000313" key="3">
    <source>
        <dbReference type="Proteomes" id="UP000772812"/>
    </source>
</evidence>
<dbReference type="Proteomes" id="UP000772812">
    <property type="component" value="Unassembled WGS sequence"/>
</dbReference>
<protein>
    <submittedName>
        <fullName evidence="2">MarR family transcriptional regulator</fullName>
    </submittedName>
</protein>
<accession>A0ABS1GFT6</accession>
<dbReference type="InterPro" id="IPR036388">
    <property type="entry name" value="WH-like_DNA-bd_sf"/>
</dbReference>
<dbReference type="EMBL" id="JAACYA010000001">
    <property type="protein sequence ID" value="MBK3331745.1"/>
    <property type="molecule type" value="Genomic_DNA"/>
</dbReference>
<dbReference type="Pfam" id="PF12802">
    <property type="entry name" value="MarR_2"/>
    <property type="match status" value="1"/>
</dbReference>
<dbReference type="RefSeq" id="WP_200673150.1">
    <property type="nucleotide sequence ID" value="NZ_JAACYA010000001.1"/>
</dbReference>
<sequence>MNRKKVFDFIANSNKPVKVGDIEKATGLDRNSVQKIVNHLAVEGLIELDRCHNKILGLKGDKDG</sequence>
<name>A0ABS1GFT6_9AQUI</name>
<dbReference type="SUPFAM" id="SSF46785">
    <property type="entry name" value="Winged helix' DNA-binding domain"/>
    <property type="match status" value="1"/>
</dbReference>
<dbReference type="InterPro" id="IPR036390">
    <property type="entry name" value="WH_DNA-bd_sf"/>
</dbReference>
<organism evidence="2 3">
    <name type="scientific">Persephonella atlantica</name>
    <dbReference type="NCBI Taxonomy" id="2699429"/>
    <lineage>
        <taxon>Bacteria</taxon>
        <taxon>Pseudomonadati</taxon>
        <taxon>Aquificota</taxon>
        <taxon>Aquificia</taxon>
        <taxon>Aquificales</taxon>
        <taxon>Hydrogenothermaceae</taxon>
        <taxon>Persephonella</taxon>
    </lineage>
</organism>
<reference evidence="2 3" key="1">
    <citation type="journal article" date="2021" name="Syst. Appl. Microbiol.">
        <title>Persephonella atlantica sp. nov.: How to adapt to physico-chemical gradients in high temperature hydrothermal habitats.</title>
        <authorList>
            <person name="Francois D.X."/>
            <person name="Godfroy A."/>
            <person name="Mathien C."/>
            <person name="Aube J."/>
            <person name="Cathalot C."/>
            <person name="Lesongeur F."/>
            <person name="L'Haridon S."/>
            <person name="Philippon X."/>
            <person name="Roussel E.G."/>
        </authorList>
    </citation>
    <scope>NUCLEOTIDE SEQUENCE [LARGE SCALE GENOMIC DNA]</scope>
    <source>
        <strain evidence="2 3">MO1340</strain>
    </source>
</reference>
<dbReference type="Gene3D" id="1.10.10.10">
    <property type="entry name" value="Winged helix-like DNA-binding domain superfamily/Winged helix DNA-binding domain"/>
    <property type="match status" value="1"/>
</dbReference>
<evidence type="ECO:0000259" key="1">
    <source>
        <dbReference type="Pfam" id="PF12802"/>
    </source>
</evidence>
<proteinExistence type="predicted"/>
<comment type="caution">
    <text evidence="2">The sequence shown here is derived from an EMBL/GenBank/DDBJ whole genome shotgun (WGS) entry which is preliminary data.</text>
</comment>
<keyword evidence="3" id="KW-1185">Reference proteome</keyword>
<evidence type="ECO:0000313" key="2">
    <source>
        <dbReference type="EMBL" id="MBK3331745.1"/>
    </source>
</evidence>
<feature type="domain" description="HTH marR-type" evidence="1">
    <location>
        <begin position="7"/>
        <end position="48"/>
    </location>
</feature>
<dbReference type="InterPro" id="IPR000835">
    <property type="entry name" value="HTH_MarR-typ"/>
</dbReference>
<gene>
    <name evidence="2" type="ORF">GWK41_01535</name>
</gene>